<keyword evidence="2" id="KW-1185">Reference proteome</keyword>
<dbReference type="Proteomes" id="UP000192900">
    <property type="component" value="Chromosome"/>
</dbReference>
<dbReference type="EMBL" id="CP019706">
    <property type="protein sequence ID" value="ARJ42137.1"/>
    <property type="molecule type" value="Genomic_DNA"/>
</dbReference>
<evidence type="ECO:0000313" key="2">
    <source>
        <dbReference type="Proteomes" id="UP000192900"/>
    </source>
</evidence>
<dbReference type="Pfam" id="PF02597">
    <property type="entry name" value="ThiS"/>
    <property type="match status" value="1"/>
</dbReference>
<dbReference type="RefSeq" id="WP_085069557.1">
    <property type="nucleotide sequence ID" value="NZ_CP019706.1"/>
</dbReference>
<dbReference type="PANTHER" id="PTHR34472">
    <property type="entry name" value="SULFUR CARRIER PROTEIN THIS"/>
    <property type="match status" value="1"/>
</dbReference>
<dbReference type="InterPro" id="IPR003749">
    <property type="entry name" value="ThiS/MoaD-like"/>
</dbReference>
<dbReference type="PANTHER" id="PTHR34472:SF1">
    <property type="entry name" value="SULFUR CARRIER PROTEIN THIS"/>
    <property type="match status" value="1"/>
</dbReference>
<dbReference type="KEGG" id="palh:B1H58_08970"/>
<dbReference type="NCBIfam" id="TIGR01683">
    <property type="entry name" value="thiS"/>
    <property type="match status" value="1"/>
</dbReference>
<dbReference type="SUPFAM" id="SSF54285">
    <property type="entry name" value="MoaD/ThiS"/>
    <property type="match status" value="1"/>
</dbReference>
<dbReference type="Gene3D" id="3.10.20.30">
    <property type="match status" value="1"/>
</dbReference>
<name>A0A1W6B512_9GAMM</name>
<gene>
    <name evidence="1" type="ORF">B1H58_08970</name>
</gene>
<protein>
    <submittedName>
        <fullName evidence="1">Sulfur carrier protein ThiS</fullName>
    </submittedName>
</protein>
<dbReference type="AlphaFoldDB" id="A0A1W6B512"/>
<dbReference type="InterPro" id="IPR010035">
    <property type="entry name" value="Thi_S"/>
</dbReference>
<dbReference type="InterPro" id="IPR016155">
    <property type="entry name" value="Mopterin_synth/thiamin_S_b"/>
</dbReference>
<evidence type="ECO:0000313" key="1">
    <source>
        <dbReference type="EMBL" id="ARJ42137.1"/>
    </source>
</evidence>
<sequence>MKIVVNDEALTLDSPLTLDQLLDQLACQPAGTALAVNQQIIPRGSWSQHTLCEGDVVVIFQAIAGG</sequence>
<organism evidence="1 2">
    <name type="scientific">Pantoea alhagi</name>
    <dbReference type="NCBI Taxonomy" id="1891675"/>
    <lineage>
        <taxon>Bacteria</taxon>
        <taxon>Pseudomonadati</taxon>
        <taxon>Pseudomonadota</taxon>
        <taxon>Gammaproteobacteria</taxon>
        <taxon>Enterobacterales</taxon>
        <taxon>Erwiniaceae</taxon>
        <taxon>Pantoea</taxon>
    </lineage>
</organism>
<dbReference type="STRING" id="1891675.B1H58_08970"/>
<dbReference type="OrthoDB" id="6388078at2"/>
<accession>A0A1W6B512</accession>
<proteinExistence type="predicted"/>
<dbReference type="CDD" id="cd00565">
    <property type="entry name" value="Ubl_ThiS"/>
    <property type="match status" value="1"/>
</dbReference>
<reference evidence="1 2" key="1">
    <citation type="submission" date="2017-02" db="EMBL/GenBank/DDBJ databases">
        <title>Complete genome sequence of the drought resistance-promoting endophyte Pantoea alhagi LTYR-11Z.</title>
        <authorList>
            <person name="Zhang L."/>
        </authorList>
    </citation>
    <scope>NUCLEOTIDE SEQUENCE [LARGE SCALE GENOMIC DNA]</scope>
    <source>
        <strain evidence="1 2">LTYR-11Z</strain>
    </source>
</reference>
<dbReference type="InterPro" id="IPR012675">
    <property type="entry name" value="Beta-grasp_dom_sf"/>
</dbReference>